<organism evidence="1 2">
    <name type="scientific">Ideonella margarita</name>
    <dbReference type="NCBI Taxonomy" id="2984191"/>
    <lineage>
        <taxon>Bacteria</taxon>
        <taxon>Pseudomonadati</taxon>
        <taxon>Pseudomonadota</taxon>
        <taxon>Betaproteobacteria</taxon>
        <taxon>Burkholderiales</taxon>
        <taxon>Sphaerotilaceae</taxon>
        <taxon>Ideonella</taxon>
    </lineage>
</organism>
<dbReference type="RefSeq" id="WP_341398787.1">
    <property type="nucleotide sequence ID" value="NZ_JBBUTI010000005.1"/>
</dbReference>
<dbReference type="Pfam" id="PF16074">
    <property type="entry name" value="PilW"/>
    <property type="match status" value="1"/>
</dbReference>
<accession>A0ABU9C3R1</accession>
<evidence type="ECO:0000313" key="2">
    <source>
        <dbReference type="Proteomes" id="UP001379945"/>
    </source>
</evidence>
<name>A0ABU9C3R1_9BURK</name>
<reference evidence="1 2" key="1">
    <citation type="submission" date="2024-04" db="EMBL/GenBank/DDBJ databases">
        <title>Novel species of the genus Ideonella isolated from streams.</title>
        <authorList>
            <person name="Lu H."/>
        </authorList>
    </citation>
    <scope>NUCLEOTIDE SEQUENCE [LARGE SCALE GENOMIC DNA]</scope>
    <source>
        <strain evidence="1 2">LYT19W</strain>
    </source>
</reference>
<keyword evidence="2" id="KW-1185">Reference proteome</keyword>
<dbReference type="InterPro" id="IPR032092">
    <property type="entry name" value="PilW"/>
</dbReference>
<comment type="caution">
    <text evidence="1">The sequence shown here is derived from an EMBL/GenBank/DDBJ whole genome shotgun (WGS) entry which is preliminary data.</text>
</comment>
<sequence length="282" mass="29345">MLVSLVVSLVLLGALYGVTLAAASTGRVARATMQMTEDASVAFGILRAQLAPAGYSVPWSVGPDGRLARRRTGLAIKGCDNLFVRPADSIDQLSCRGGNGPDALAIVFQADLRNSLASDGRPLDCLGNRLPDSDGSGNPLYLSYSRLYVEDGGLKCLGPGNTGAQMLVEHVSDLRLLYGVGPDVDAAPSPGDGSSSGSGELTLGRVLYYASAAQVNADGAWGKVLAVRACLVIRSEDDLLAGVPQSYSGCDPFGAAVQPTDRRLYRAFTTTVLLHNRVGSSL</sequence>
<dbReference type="Proteomes" id="UP001379945">
    <property type="component" value="Unassembled WGS sequence"/>
</dbReference>
<gene>
    <name evidence="1" type="ORF">AACH00_09095</name>
</gene>
<dbReference type="EMBL" id="JBBUTI010000005">
    <property type="protein sequence ID" value="MEK8046499.1"/>
    <property type="molecule type" value="Genomic_DNA"/>
</dbReference>
<proteinExistence type="predicted"/>
<protein>
    <submittedName>
        <fullName evidence="1">PilW family protein</fullName>
    </submittedName>
</protein>
<evidence type="ECO:0000313" key="1">
    <source>
        <dbReference type="EMBL" id="MEK8046499.1"/>
    </source>
</evidence>